<evidence type="ECO:0000313" key="4">
    <source>
        <dbReference type="Proteomes" id="UP000005640"/>
    </source>
</evidence>
<accession>A0A2R8YEX4</accession>
<dbReference type="HGNC" id="HGNC:9842">
    <property type="gene designation" value="RALGDS"/>
</dbReference>
<sequence length="95" mass="10461">DCCIIRVSLDVDNGNMYKSILVTSQDKAPAVIRKAMDKHNLEEEEPEDYELLQILSDDRSKSEDQRAMAEGAGPHHSPAPGWKPLAPENSPAECG</sequence>
<dbReference type="ChiTaRS" id="RALGDS">
    <property type="organism name" value="human"/>
</dbReference>
<keyword evidence="4" id="KW-1185">Reference proteome</keyword>
<protein>
    <submittedName>
        <fullName evidence="3">Ral guanine nucleotide dissociation stimulator</fullName>
    </submittedName>
</protein>
<dbReference type="AlphaFoldDB" id="A0A2R8YEX4"/>
<dbReference type="Pfam" id="PF00788">
    <property type="entry name" value="RA"/>
    <property type="match status" value="1"/>
</dbReference>
<dbReference type="InterPro" id="IPR000159">
    <property type="entry name" value="RA_dom"/>
</dbReference>
<name>A0A2R8YEX4_HUMAN</name>
<organism evidence="3 4">
    <name type="scientific">Homo sapiens</name>
    <name type="common">Human</name>
    <dbReference type="NCBI Taxonomy" id="9606"/>
    <lineage>
        <taxon>Eukaryota</taxon>
        <taxon>Metazoa</taxon>
        <taxon>Chordata</taxon>
        <taxon>Craniata</taxon>
        <taxon>Vertebrata</taxon>
        <taxon>Euteleostomi</taxon>
        <taxon>Mammalia</taxon>
        <taxon>Eutheria</taxon>
        <taxon>Euarchontoglires</taxon>
        <taxon>Primates</taxon>
        <taxon>Haplorrhini</taxon>
        <taxon>Catarrhini</taxon>
        <taxon>Hominidae</taxon>
        <taxon>Homo</taxon>
    </lineage>
</organism>
<reference evidence="3 4" key="1">
    <citation type="journal article" date="2001" name="Nature">
        <title>Initial sequencing and analysis of the human genome.</title>
        <authorList>
            <consortium name="International Human Genome Sequencing Consortium"/>
            <person name="Lander E.S."/>
            <person name="Linton L.M."/>
            <person name="Birren B."/>
            <person name="Nusbaum C."/>
            <person name="Zody M.C."/>
            <person name="Baldwin J."/>
            <person name="Devon K."/>
            <person name="Dewar K."/>
            <person name="Doyle M."/>
            <person name="FitzHugh W."/>
            <person name="Funke R."/>
            <person name="Gage D."/>
            <person name="Harris K."/>
            <person name="Heaford A."/>
            <person name="Howland J."/>
            <person name="Kann L."/>
            <person name="Lehoczky J."/>
            <person name="LeVine R."/>
            <person name="McEwan P."/>
            <person name="McKernan K."/>
            <person name="Meldrim J."/>
            <person name="Mesirov J.P."/>
            <person name="Miranda C."/>
            <person name="Morris W."/>
            <person name="Naylor J."/>
            <person name="Raymond C."/>
            <person name="Rosetti M."/>
            <person name="Santos R."/>
            <person name="Sheridan A."/>
            <person name="Sougnez C."/>
            <person name="Stange-Thomann N."/>
            <person name="Stojanovic N."/>
            <person name="Subramanian A."/>
            <person name="Wyman D."/>
            <person name="Rogers J."/>
            <person name="Sulston J."/>
            <person name="Ainscough R."/>
            <person name="Beck S."/>
            <person name="Bentley D."/>
            <person name="Burton J."/>
            <person name="Clee C."/>
            <person name="Carter N."/>
            <person name="Coulson A."/>
            <person name="Deadman R."/>
            <person name="Deloukas P."/>
            <person name="Dunham A."/>
            <person name="Dunham I."/>
            <person name="Durbin R."/>
            <person name="French L."/>
            <person name="Grafham D."/>
            <person name="Gregory S."/>
            <person name="Hubbard T."/>
            <person name="Humphray S."/>
            <person name="Hunt A."/>
            <person name="Jones M."/>
            <person name="Lloyd C."/>
            <person name="McMurray A."/>
            <person name="Matthews L."/>
            <person name="Mercer S."/>
            <person name="Milne S."/>
            <person name="Mullikin J.C."/>
            <person name="Mungall A."/>
            <person name="Plumb R."/>
            <person name="Ross M."/>
            <person name="Shownkeen R."/>
            <person name="Sims S."/>
            <person name="Waterston R.H."/>
            <person name="Wilson R.K."/>
            <person name="Hillier L.W."/>
            <person name="McPherson J.D."/>
            <person name="Marra M.A."/>
            <person name="Mardis E.R."/>
            <person name="Fulton L.A."/>
            <person name="Chinwalla A.T."/>
            <person name="Pepin K.H."/>
            <person name="Gish W.R."/>
            <person name="Chissoe S.L."/>
            <person name="Wendl M.C."/>
            <person name="Delehaunty K.D."/>
            <person name="Miner T.L."/>
            <person name="Delehaunty A."/>
            <person name="Kramer J.B."/>
            <person name="Cook L.L."/>
            <person name="Fulton R.S."/>
            <person name="Johnson D.L."/>
            <person name="Minx P.J."/>
            <person name="Clifton S.W."/>
            <person name="Hawkins T."/>
            <person name="Branscomb E."/>
            <person name="Predki P."/>
            <person name="Richardson P."/>
            <person name="Wenning S."/>
            <person name="Slezak T."/>
            <person name="Doggett N."/>
            <person name="Cheng J.F."/>
            <person name="Olsen A."/>
            <person name="Lucas S."/>
            <person name="Elkin C."/>
            <person name="Uberbacher E."/>
            <person name="Frazier M."/>
            <person name="Gibbs R.A."/>
            <person name="Muzny D.M."/>
            <person name="Scherer S.E."/>
            <person name="Bouck J.B."/>
            <person name="Sodergren E.J."/>
            <person name="Worley K.C."/>
            <person name="Rives C.M."/>
            <person name="Gorrell J.H."/>
            <person name="Metzker M.L."/>
            <person name="Naylor S.L."/>
            <person name="Kucherlapati R.S."/>
            <person name="Nelson D.L."/>
            <person name="Weinstock G.M."/>
            <person name="Sakaki Y."/>
            <person name="Fujiyama A."/>
            <person name="Hattori M."/>
            <person name="Yada T."/>
            <person name="Toyoda A."/>
            <person name="Itoh T."/>
            <person name="Kawagoe C."/>
            <person name="Watanabe H."/>
            <person name="Totoki Y."/>
            <person name="Taylor T."/>
            <person name="Weissenbach J."/>
            <person name="Heilig R."/>
            <person name="Saurin W."/>
            <person name="Artiguenave F."/>
            <person name="Brottier P."/>
            <person name="Bruls T."/>
            <person name="Pelletier E."/>
            <person name="Robert C."/>
            <person name="Wincker P."/>
            <person name="Smith D.R."/>
            <person name="Doucette-Stamm L."/>
            <person name="Rubenfield M."/>
            <person name="Weinstock K."/>
            <person name="Lee H.M."/>
            <person name="Dubois J."/>
            <person name="Rosenthal A."/>
            <person name="Platzer M."/>
            <person name="Nyakatura G."/>
            <person name="Taudien S."/>
            <person name="Rump A."/>
            <person name="Yang H."/>
            <person name="Yu J."/>
            <person name="Wang J."/>
            <person name="Huang G."/>
            <person name="Gu J."/>
            <person name="Hood L."/>
            <person name="Rowen L."/>
            <person name="Madan A."/>
            <person name="Qin S."/>
            <person name="Davis R.W."/>
            <person name="Federspiel N.A."/>
            <person name="Abola A.P."/>
            <person name="Proctor M.J."/>
            <person name="Myers R.M."/>
            <person name="Schmutz J."/>
            <person name="Dickson M."/>
            <person name="Grimwood J."/>
            <person name="Cox D.R."/>
            <person name="Olson M.V."/>
            <person name="Kaul R."/>
            <person name="Raymond C."/>
            <person name="Shimizu N."/>
            <person name="Kawasaki K."/>
            <person name="Minoshima S."/>
            <person name="Evans G.A."/>
            <person name="Athanasiou M."/>
            <person name="Schultz R."/>
            <person name="Roe B.A."/>
            <person name="Chen F."/>
            <person name="Pan H."/>
            <person name="Ramser J."/>
            <person name="Lehrach H."/>
            <person name="Reinhardt R."/>
            <person name="McCombie W.R."/>
            <person name="de la Bastide M."/>
            <person name="Dedhia N."/>
            <person name="Blocker H."/>
            <person name="Hornischer K."/>
            <person name="Nordsiek G."/>
            <person name="Agarwala R."/>
            <person name="Aravind L."/>
            <person name="Bailey J.A."/>
            <person name="Bateman A."/>
            <person name="Batzoglou S."/>
            <person name="Birney E."/>
            <person name="Bork P."/>
            <person name="Brown D.G."/>
            <person name="Burge C.B."/>
            <person name="Cerutti L."/>
            <person name="Chen H.C."/>
            <person name="Church D."/>
            <person name="Clamp M."/>
            <person name="Copley R.R."/>
            <person name="Doerks T."/>
            <person name="Eddy S.R."/>
            <person name="Eichler E.E."/>
            <person name="Furey T.S."/>
            <person name="Galagan J."/>
            <person name="Gilbert J.G."/>
            <person name="Harmon C."/>
            <person name="Hayashizaki Y."/>
            <person name="Haussler D."/>
            <person name="Hermjakob H."/>
            <person name="Hokamp K."/>
            <person name="Jang W."/>
            <person name="Johnson L.S."/>
            <person name="Jones T.A."/>
            <person name="Kasif S."/>
            <person name="Kaspryzk A."/>
            <person name="Kennedy S."/>
            <person name="Kent W.J."/>
            <person name="Kitts P."/>
            <person name="Koonin E.V."/>
            <person name="Korf I."/>
            <person name="Kulp D."/>
            <person name="Lancet D."/>
            <person name="Lowe T.M."/>
            <person name="McLysaght A."/>
            <person name="Mikkelsen T."/>
            <person name="Moran J.V."/>
            <person name="Mulder N."/>
            <person name="Pollara V.J."/>
            <person name="Ponting C.P."/>
            <person name="Schuler G."/>
            <person name="Schultz J."/>
            <person name="Slater G."/>
            <person name="Smit A.F."/>
            <person name="Stupka E."/>
            <person name="Szustakowski J."/>
            <person name="Thierry-Mieg D."/>
            <person name="Thierry-Mieg J."/>
            <person name="Wagner L."/>
            <person name="Wallis J."/>
            <person name="Wheeler R."/>
            <person name="Williams A."/>
            <person name="Wolf Y.I."/>
            <person name="Wolfe K.H."/>
            <person name="Yang S.P."/>
            <person name="Yeh R.F."/>
            <person name="Collins F."/>
            <person name="Guyer M.S."/>
            <person name="Peterson J."/>
            <person name="Felsenfeld A."/>
            <person name="Wetterstrand K.A."/>
            <person name="Patrinos A."/>
            <person name="Morgan M.J."/>
            <person name="de Jong P."/>
            <person name="Catanese J.J."/>
            <person name="Osoegawa K."/>
            <person name="Shizuya H."/>
            <person name="Choi S."/>
            <person name="Chen Y.J."/>
        </authorList>
    </citation>
    <scope>NUCLEOTIDE SEQUENCE [LARGE SCALE GENOMIC DNA]</scope>
</reference>
<gene>
    <name evidence="3" type="primary">RALGDS</name>
</gene>
<dbReference type="OpenTargets" id="ENSG00000160271"/>
<dbReference type="Bgee" id="ENSG00000160271">
    <property type="expression patterns" value="Expressed in right hemisphere of cerebellum and 96 other cell types or tissues"/>
</dbReference>
<dbReference type="Proteomes" id="UP000005640">
    <property type="component" value="Chromosome 9"/>
</dbReference>
<dbReference type="SUPFAM" id="SSF54236">
    <property type="entry name" value="Ubiquitin-like"/>
    <property type="match status" value="1"/>
</dbReference>
<evidence type="ECO:0000256" key="1">
    <source>
        <dbReference type="SAM" id="MobiDB-lite"/>
    </source>
</evidence>
<reference evidence="3 4" key="3">
    <citation type="journal article" date="2004" name="Nature">
        <title>Finishing the euchromatic sequence of the human genome.</title>
        <authorList>
            <consortium name="International Human Genome Sequencing Consortium"/>
        </authorList>
    </citation>
    <scope>NUCLEOTIDE SEQUENCE [LARGE SCALE GENOMIC DNA]</scope>
</reference>
<dbReference type="GeneTree" id="ENSGT00940000153181"/>
<dbReference type="VEuPathDB" id="HostDB:ENSG00000160271"/>
<dbReference type="Gene3D" id="3.10.20.90">
    <property type="entry name" value="Phosphatidylinositol 3-kinase Catalytic Subunit, Chain A, domain 1"/>
    <property type="match status" value="1"/>
</dbReference>
<feature type="domain" description="Ras-associating" evidence="2">
    <location>
        <begin position="1"/>
        <end position="95"/>
    </location>
</feature>
<dbReference type="GO" id="GO:0007165">
    <property type="term" value="P:signal transduction"/>
    <property type="evidence" value="ECO:0007669"/>
    <property type="project" value="InterPro"/>
</dbReference>
<dbReference type="InterPro" id="IPR029071">
    <property type="entry name" value="Ubiquitin-like_domsf"/>
</dbReference>
<dbReference type="Ensembl" id="ENST00000477660.1">
    <property type="protein sequence ID" value="ENSP00000495963.1"/>
    <property type="gene ID" value="ENSG00000160271.17"/>
</dbReference>
<reference evidence="3" key="5">
    <citation type="submission" date="2025-09" db="UniProtKB">
        <authorList>
            <consortium name="Ensembl"/>
        </authorList>
    </citation>
    <scope>IDENTIFICATION</scope>
</reference>
<feature type="region of interest" description="Disordered" evidence="1">
    <location>
        <begin position="57"/>
        <end position="95"/>
    </location>
</feature>
<dbReference type="SMART" id="SM00314">
    <property type="entry name" value="RA"/>
    <property type="match status" value="1"/>
</dbReference>
<proteinExistence type="predicted"/>
<reference evidence="3 4" key="2">
    <citation type="journal article" date="2004" name="Nature">
        <title>DNA sequence and analysis of human chromosome 9.</title>
        <authorList>
            <person name="Humphray S.J."/>
            <person name="Oliver K."/>
            <person name="Hunt A.R."/>
            <person name="Plumb R.W."/>
            <person name="Loveland J.E."/>
            <person name="Howe K.L."/>
            <person name="Andrews T.D."/>
            <person name="Searle S."/>
            <person name="Hunt S.E."/>
            <person name="Scott C.E."/>
            <person name="Jones M.C."/>
            <person name="Ainscough R."/>
            <person name="Almeida J.P."/>
            <person name="Ambrose K.D."/>
            <person name="Ashwell R.I."/>
            <person name="Babbage A.K."/>
            <person name="Babbage S."/>
            <person name="Bagguley C.L."/>
            <person name="Bailey J."/>
            <person name="Banerjee R."/>
            <person name="Barker D.J."/>
            <person name="Barlow K.F."/>
            <person name="Bates K."/>
            <person name="Beasley H."/>
            <person name="Beasley O."/>
            <person name="Bird C.P."/>
            <person name="Bray-Allen S."/>
            <person name="Brown A.J."/>
            <person name="Brown J.Y."/>
            <person name="Burford D."/>
            <person name="Burrill W."/>
            <person name="Burton J."/>
            <person name="Carder C."/>
            <person name="Carter N.P."/>
            <person name="Chapman J.C."/>
            <person name="Chen Y."/>
            <person name="Clarke G."/>
            <person name="Clark S.Y."/>
            <person name="Clee C.M."/>
            <person name="Clegg S."/>
            <person name="Collier R.E."/>
            <person name="Corby N."/>
            <person name="Crosier M."/>
            <person name="Cummings A.T."/>
            <person name="Davies J."/>
            <person name="Dhami P."/>
            <person name="Dunn M."/>
            <person name="Dutta I."/>
            <person name="Dyer L.W."/>
            <person name="Earthrowl M.E."/>
            <person name="Faulkner L."/>
            <person name="Fleming C.J."/>
            <person name="Frankish A."/>
            <person name="Frankland J.A."/>
            <person name="French L."/>
            <person name="Fricker D.G."/>
            <person name="Garner P."/>
            <person name="Garnett J."/>
            <person name="Ghori J."/>
            <person name="Gilbert J.G."/>
            <person name="Glison C."/>
            <person name="Grafham D.V."/>
            <person name="Gribble S."/>
            <person name="Griffiths C."/>
            <person name="Griffiths-Jones S."/>
            <person name="Grocock R."/>
            <person name="Guy J."/>
            <person name="Hall R.E."/>
            <person name="Hammond S."/>
            <person name="Harley J.L."/>
            <person name="Harrison E.S."/>
            <person name="Hart E.A."/>
            <person name="Heath P.D."/>
            <person name="Henderson C.D."/>
            <person name="Hopkins B.L."/>
            <person name="Howard P.J."/>
            <person name="Howden P.J."/>
            <person name="Huckle E."/>
            <person name="Johnson C."/>
            <person name="Johnson D."/>
            <person name="Joy A.A."/>
            <person name="Kay M."/>
            <person name="Keenan S."/>
            <person name="Kershaw J.K."/>
            <person name="Kimberley A.M."/>
            <person name="King A."/>
            <person name="Knights A."/>
            <person name="Laird G.K."/>
            <person name="Langford C."/>
            <person name="Lawlor S."/>
            <person name="Leongamornlert D.A."/>
            <person name="Leversha M."/>
            <person name="Lloyd C."/>
            <person name="Lloyd D.M."/>
            <person name="Lovell J."/>
            <person name="Martin S."/>
            <person name="Mashreghi-Mohammadi M."/>
            <person name="Matthews L."/>
            <person name="McLaren S."/>
            <person name="McLay K.E."/>
            <person name="McMurray A."/>
            <person name="Milne S."/>
            <person name="Nickerson T."/>
            <person name="Nisbett J."/>
            <person name="Nordsiek G."/>
            <person name="Pearce A.V."/>
            <person name="Peck A.I."/>
            <person name="Porter K.M."/>
            <person name="Pandian R."/>
            <person name="Pelan S."/>
            <person name="Phillimore B."/>
            <person name="Povey S."/>
            <person name="Ramsey Y."/>
            <person name="Rand V."/>
            <person name="Scharfe M."/>
            <person name="Sehra H.K."/>
            <person name="Shownkeen R."/>
            <person name="Sims S.K."/>
            <person name="Skuce C.D."/>
            <person name="Smith M."/>
            <person name="Steward C.A."/>
            <person name="Swarbreck D."/>
            <person name="Sycamore N."/>
            <person name="Tester J."/>
            <person name="Thorpe A."/>
            <person name="Tracey A."/>
            <person name="Tromans A."/>
            <person name="Thomas D.W."/>
            <person name="Wall M."/>
            <person name="Wallis J.M."/>
            <person name="West A.P."/>
            <person name="Whitehead S.L."/>
            <person name="Willey D.L."/>
            <person name="Williams S.A."/>
            <person name="Wilming L."/>
            <person name="Wray P.W."/>
            <person name="Young L."/>
            <person name="Ashurst J.L."/>
            <person name="Coulson A."/>
            <person name="Blocker H."/>
            <person name="Durbin R."/>
            <person name="Sulston J.E."/>
            <person name="Hubbard T."/>
            <person name="Jackson M.J."/>
            <person name="Bentley D.R."/>
            <person name="Beck S."/>
            <person name="Rogers J."/>
            <person name="Dunham I."/>
        </authorList>
    </citation>
    <scope>NUCLEOTIDE SEQUENCE [LARGE SCALE GENOMIC DNA]</scope>
</reference>
<dbReference type="OrthoDB" id="26687at2759"/>
<dbReference type="Antibodypedia" id="31763">
    <property type="antibodies" value="125 antibodies from 26 providers"/>
</dbReference>
<dbReference type="MassIVE" id="A0A2R8YEX4"/>
<dbReference type="Ensembl" id="ENST00000477660.1">
    <property type="protein sequence ID" value="ENSP00000495963.1"/>
    <property type="gene ID" value="ENSG00000160271.16"/>
</dbReference>
<dbReference type="EMBL" id="AL162417">
    <property type="status" value="NOT_ANNOTATED_CDS"/>
    <property type="molecule type" value="Genomic_DNA"/>
</dbReference>
<evidence type="ECO:0000259" key="2">
    <source>
        <dbReference type="PROSITE" id="PS50200"/>
    </source>
</evidence>
<reference evidence="3" key="4">
    <citation type="submission" date="2025-08" db="UniProtKB">
        <authorList>
            <consortium name="Ensembl"/>
        </authorList>
    </citation>
    <scope>IDENTIFICATION</scope>
</reference>
<dbReference type="SMR" id="A0A2R8YEX4"/>
<dbReference type="PROSITE" id="PS50200">
    <property type="entry name" value="RA"/>
    <property type="match status" value="1"/>
</dbReference>
<feature type="compositionally biased region" description="Basic and acidic residues" evidence="1">
    <location>
        <begin position="57"/>
        <end position="67"/>
    </location>
</feature>
<feature type="non-terminal residue" evidence="3">
    <location>
        <position position="1"/>
    </location>
</feature>
<evidence type="ECO:0000313" key="3">
    <source>
        <dbReference type="Ensembl" id="ENSP00000495963.1"/>
    </source>
</evidence>
<dbReference type="ExpressionAtlas" id="A0A2R8YEX4">
    <property type="expression patterns" value="baseline and differential"/>
</dbReference>